<dbReference type="OMA" id="PNGCKER"/>
<feature type="region of interest" description="Disordered" evidence="1">
    <location>
        <begin position="453"/>
        <end position="493"/>
    </location>
</feature>
<sequence>MSSTRLTEMESKINEVRHRLANLNLSFQLDEDAARPCEVHAVKDDKQNSPVLVERDLNRSVTAKSAMPASTGDMNRLVELARREAAQRDGSHQTPQPNGCKERRRTTHFSTENLQIGLQGHTYYDPTPAAPTTQYHVSAWAPTASFQQQPARSAGRAPLYSSHVPTSTLSCAGHRSNVPAAAAPTSRPTSGLVGGFDPLQAVQARLREKLRKSAASRSPLSSPGSAEQSPSPKPQELWQTSHSGALTCAPDDASNEVLPSTTQTGLKKTKREQQEQQNVEASTPKIKGATDVICNAKQRFASPGSPGVASLSQSFLDGKGHCQNRVASKPLPKDVYSRSTSAFRSEISANPSSQKKSVQIPRRPSSVASRQRSPCQLAQPALPRKSTPQRTVLDVLTGAEVFALMRLRGIIVSRGETGECTLPETRCHSIYLSPDEHKQLLDLRSNLRLGHFSVKKKGDKSQPSAPRSVSRKSSSKPLPVRRSSSALHDASKW</sequence>
<feature type="compositionally biased region" description="Polar residues" evidence="1">
    <location>
        <begin position="257"/>
        <end position="266"/>
    </location>
</feature>
<evidence type="ECO:0000256" key="1">
    <source>
        <dbReference type="SAM" id="MobiDB-lite"/>
    </source>
</evidence>
<dbReference type="VEuPathDB" id="TriTrypDB:BCY84_18334"/>
<feature type="compositionally biased region" description="Low complexity" evidence="1">
    <location>
        <begin position="475"/>
        <end position="485"/>
    </location>
</feature>
<dbReference type="VEuPathDB" id="TriTrypDB:Tc_MARK_2889"/>
<feature type="region of interest" description="Disordered" evidence="1">
    <location>
        <begin position="84"/>
        <end position="104"/>
    </location>
</feature>
<feature type="region of interest" description="Disordered" evidence="1">
    <location>
        <begin position="342"/>
        <end position="387"/>
    </location>
</feature>
<dbReference type="OrthoDB" id="246306at2759"/>
<protein>
    <submittedName>
        <fullName evidence="2">Uncharacterized protein</fullName>
    </submittedName>
</protein>
<dbReference type="EMBL" id="PRFC01000055">
    <property type="protein sequence ID" value="PWV11910.1"/>
    <property type="molecule type" value="Genomic_DNA"/>
</dbReference>
<name>A0A2V2WTH2_TRYCR</name>
<proteinExistence type="predicted"/>
<feature type="compositionally biased region" description="Polar residues" evidence="1">
    <location>
        <begin position="215"/>
        <end position="230"/>
    </location>
</feature>
<dbReference type="VEuPathDB" id="TriTrypDB:C4B63_17g261"/>
<dbReference type="VEuPathDB" id="TriTrypDB:TCSYLVIO_004143"/>
<evidence type="ECO:0000313" key="3">
    <source>
        <dbReference type="Proteomes" id="UP000246078"/>
    </source>
</evidence>
<gene>
    <name evidence="2" type="ORF">C3747_55g42</name>
</gene>
<dbReference type="VEuPathDB" id="TriTrypDB:TcCL_ESM01828"/>
<feature type="region of interest" description="Disordered" evidence="1">
    <location>
        <begin position="208"/>
        <end position="284"/>
    </location>
</feature>
<dbReference type="VEuPathDB" id="TriTrypDB:TcG_00196"/>
<dbReference type="VEuPathDB" id="TriTrypDB:TcBrA4_0103690"/>
<dbReference type="VEuPathDB" id="TriTrypDB:TCDM_05064"/>
<dbReference type="VEuPathDB" id="TriTrypDB:ECC02_003687"/>
<organism evidence="2 3">
    <name type="scientific">Trypanosoma cruzi</name>
    <dbReference type="NCBI Taxonomy" id="5693"/>
    <lineage>
        <taxon>Eukaryota</taxon>
        <taxon>Discoba</taxon>
        <taxon>Euglenozoa</taxon>
        <taxon>Kinetoplastea</taxon>
        <taxon>Metakinetoplastina</taxon>
        <taxon>Trypanosomatida</taxon>
        <taxon>Trypanosomatidae</taxon>
        <taxon>Trypanosoma</taxon>
        <taxon>Schizotrypanum</taxon>
    </lineage>
</organism>
<evidence type="ECO:0000313" key="2">
    <source>
        <dbReference type="EMBL" id="PWV11910.1"/>
    </source>
</evidence>
<dbReference type="VEuPathDB" id="TriTrypDB:TcCLB.503677.29"/>
<reference evidence="2 3" key="1">
    <citation type="journal article" date="2018" name="Microb. Genom.">
        <title>Expanding an expanded genome: long-read sequencing of Trypanosoma cruzi.</title>
        <authorList>
            <person name="Berna L."/>
            <person name="Rodriguez M."/>
            <person name="Chiribao M.L."/>
            <person name="Parodi-Talice A."/>
            <person name="Pita S."/>
            <person name="Rijo G."/>
            <person name="Alvarez-Valin F."/>
            <person name="Robello C."/>
        </authorList>
    </citation>
    <scope>NUCLEOTIDE SEQUENCE [LARGE SCALE GENOMIC DNA]</scope>
    <source>
        <strain evidence="2 3">TCC</strain>
    </source>
</reference>
<feature type="compositionally biased region" description="Polar residues" evidence="1">
    <location>
        <begin position="342"/>
        <end position="357"/>
    </location>
</feature>
<comment type="caution">
    <text evidence="2">The sequence shown here is derived from an EMBL/GenBank/DDBJ whole genome shotgun (WGS) entry which is preliminary data.</text>
</comment>
<dbReference type="AlphaFoldDB" id="A0A2V2WTH2"/>
<dbReference type="VEuPathDB" id="TriTrypDB:C3747_55g42"/>
<dbReference type="Proteomes" id="UP000246078">
    <property type="component" value="Unassembled WGS sequence"/>
</dbReference>
<dbReference type="VEuPathDB" id="TriTrypDB:TcYC6_0052620"/>
<accession>A0A2V2WTH2</accession>
<dbReference type="VEuPathDB" id="TriTrypDB:TcCLB.511717.70"/>
<feature type="compositionally biased region" description="Polar residues" evidence="1">
    <location>
        <begin position="366"/>
        <end position="376"/>
    </location>
</feature>